<proteinExistence type="predicted"/>
<accession>A0A1R3X126</accession>
<gene>
    <name evidence="2" type="ORF">SAMN05444128_1426</name>
</gene>
<keyword evidence="3" id="KW-1185">Reference proteome</keyword>
<evidence type="ECO:0000313" key="2">
    <source>
        <dbReference type="EMBL" id="SIT84622.1"/>
    </source>
</evidence>
<evidence type="ECO:0000313" key="3">
    <source>
        <dbReference type="Proteomes" id="UP000187181"/>
    </source>
</evidence>
<protein>
    <submittedName>
        <fullName evidence="2">Uncharacterized protein</fullName>
    </submittedName>
</protein>
<reference evidence="3" key="1">
    <citation type="submission" date="2017-01" db="EMBL/GenBank/DDBJ databases">
        <authorList>
            <person name="Varghese N."/>
            <person name="Submissions S."/>
        </authorList>
    </citation>
    <scope>NUCLEOTIDE SEQUENCE [LARGE SCALE GENOMIC DNA]</scope>
    <source>
        <strain evidence="3">LP100</strain>
    </source>
</reference>
<feature type="transmembrane region" description="Helical" evidence="1">
    <location>
        <begin position="17"/>
        <end position="35"/>
    </location>
</feature>
<sequence>MNNLFRGLLAGYGAKKLGGGCFSTILIFVIIWVVLGQCSNTLKSNESEENTTNQTELKEPGFVSLCVPAFR</sequence>
<keyword evidence="1" id="KW-0472">Membrane</keyword>
<evidence type="ECO:0000256" key="1">
    <source>
        <dbReference type="SAM" id="Phobius"/>
    </source>
</evidence>
<name>A0A1R3X126_9BACT</name>
<dbReference type="EMBL" id="FTPP01000001">
    <property type="protein sequence ID" value="SIT84622.1"/>
    <property type="molecule type" value="Genomic_DNA"/>
</dbReference>
<organism evidence="2 3">
    <name type="scientific">Pontibacter indicus</name>
    <dbReference type="NCBI Taxonomy" id="1317125"/>
    <lineage>
        <taxon>Bacteria</taxon>
        <taxon>Pseudomonadati</taxon>
        <taxon>Bacteroidota</taxon>
        <taxon>Cytophagia</taxon>
        <taxon>Cytophagales</taxon>
        <taxon>Hymenobacteraceae</taxon>
        <taxon>Pontibacter</taxon>
    </lineage>
</organism>
<dbReference type="Proteomes" id="UP000187181">
    <property type="component" value="Unassembled WGS sequence"/>
</dbReference>
<dbReference type="RefSeq" id="WP_076666960.1">
    <property type="nucleotide sequence ID" value="NZ_FTPP01000001.1"/>
</dbReference>
<keyword evidence="1" id="KW-0812">Transmembrane</keyword>
<keyword evidence="1" id="KW-1133">Transmembrane helix</keyword>
<dbReference type="AlphaFoldDB" id="A0A1R3X126"/>